<gene>
    <name evidence="3" type="ORF">BN52_05575</name>
    <name evidence="4" type="ORF">FC38_GL001254</name>
</gene>
<evidence type="ECO:0008006" key="7">
    <source>
        <dbReference type="Google" id="ProtNLM"/>
    </source>
</evidence>
<dbReference type="Proteomes" id="UP000051521">
    <property type="component" value="Unassembled WGS sequence"/>
</dbReference>
<reference evidence="4 6" key="2">
    <citation type="journal article" date="2015" name="Genome Announc.">
        <title>Expanding the biotechnology potential of lactobacilli through comparative genomics of 213 strains and associated genera.</title>
        <authorList>
            <person name="Sun Z."/>
            <person name="Harris H.M."/>
            <person name="McCann A."/>
            <person name="Guo C."/>
            <person name="Argimon S."/>
            <person name="Zhang W."/>
            <person name="Yang X."/>
            <person name="Jeffery I.B."/>
            <person name="Cooney J.C."/>
            <person name="Kagawa T.F."/>
            <person name="Liu W."/>
            <person name="Song Y."/>
            <person name="Salvetti E."/>
            <person name="Wrobel A."/>
            <person name="Rasinkangas P."/>
            <person name="Parkhill J."/>
            <person name="Rea M.C."/>
            <person name="O'Sullivan O."/>
            <person name="Ritari J."/>
            <person name="Douillard F.P."/>
            <person name="Paul Ross R."/>
            <person name="Yang R."/>
            <person name="Briner A.E."/>
            <person name="Felis G.E."/>
            <person name="de Vos W.M."/>
            <person name="Barrangou R."/>
            <person name="Klaenhammer T.R."/>
            <person name="Caufield P.W."/>
            <person name="Cui Y."/>
            <person name="Zhang H."/>
            <person name="O'Toole P.W."/>
        </authorList>
    </citation>
    <scope>NUCLEOTIDE SEQUENCE [LARGE SCALE GENOMIC DNA]</scope>
    <source>
        <strain evidence="4 6">DSM 23908</strain>
    </source>
</reference>
<proteinExistence type="predicted"/>
<evidence type="ECO:0000313" key="4">
    <source>
        <dbReference type="EMBL" id="KRN09855.1"/>
    </source>
</evidence>
<keyword evidence="2" id="KW-0560">Oxidoreductase</keyword>
<dbReference type="Pfam" id="PF07355">
    <property type="entry name" value="GRDB"/>
    <property type="match status" value="1"/>
</dbReference>
<dbReference type="InterPro" id="IPR048083">
    <property type="entry name" value="GrdB-like"/>
</dbReference>
<dbReference type="STRING" id="1423751.FC38_GL001254"/>
<comment type="caution">
    <text evidence="3">The sequence shown here is derived from an EMBL/GenBank/DDBJ whole genome shotgun (WGS) entry which is preliminary data.</text>
</comment>
<protein>
    <recommendedName>
        <fullName evidence="7">Glycine/betaine/sarcosine/D-proline reductase family selenoprotein B</fullName>
    </recommendedName>
</protein>
<evidence type="ECO:0000313" key="5">
    <source>
        <dbReference type="Proteomes" id="UP000009326"/>
    </source>
</evidence>
<keyword evidence="1" id="KW-0712">Selenocysteine</keyword>
<evidence type="ECO:0000256" key="1">
    <source>
        <dbReference type="ARBA" id="ARBA00022933"/>
    </source>
</evidence>
<sequence length="174" mass="19347">MKVIIILDQIQAGLGGKERADTPYGGKKIAMGIAENVEKLLIKNDSEIIGTFYCGTQYYQDHRTEVLNKFTKMAEKMQADVVIAGPTFDYPEFAQMSGEIAEYFRMNSDIPIVSAMAQEKNQDVIDRYKDDNLILKMPKKGGAGLADSLENLVVGCELLAGHADMTKFKADFCY</sequence>
<evidence type="ECO:0000313" key="6">
    <source>
        <dbReference type="Proteomes" id="UP000051521"/>
    </source>
</evidence>
<accession>I7LGG0</accession>
<reference evidence="3 5" key="1">
    <citation type="submission" date="2012-06" db="EMBL/GenBank/DDBJ databases">
        <title>Draft genome sequence of Lactobacillus gigeriorum CRBIP 24.85T, isolated from chicken crop.</title>
        <authorList>
            <person name="Cousin S."/>
            <person name="Ma L."/>
            <person name="Creno S."/>
            <person name="Clermont D."/>
            <person name="Loux V."/>
            <person name="Bizet C."/>
            <person name="Bouchier C."/>
        </authorList>
    </citation>
    <scope>NUCLEOTIDE SEQUENCE [LARGE SCALE GENOMIC DNA]</scope>
    <source>
        <strain evidence="5">CRBIP 24.85T</strain>
        <strain evidence="3">Type strain: CRBIP 24.85</strain>
    </source>
</reference>
<dbReference type="InterPro" id="IPR010187">
    <property type="entry name" value="Various_sel_PB"/>
</dbReference>
<dbReference type="OrthoDB" id="9764267at2"/>
<dbReference type="AlphaFoldDB" id="I7LGG0"/>
<dbReference type="Proteomes" id="UP000009326">
    <property type="component" value="Unassembled WGS sequence"/>
</dbReference>
<dbReference type="PATRIC" id="fig|1423751.3.peg.1296"/>
<evidence type="ECO:0000313" key="3">
    <source>
        <dbReference type="EMBL" id="CCI87583.1"/>
    </source>
</evidence>
<organism evidence="3 5">
    <name type="scientific">Lactobacillus gigeriorum DSM 23908 = CRBIP 24.85</name>
    <dbReference type="NCBI Taxonomy" id="1423751"/>
    <lineage>
        <taxon>Bacteria</taxon>
        <taxon>Bacillati</taxon>
        <taxon>Bacillota</taxon>
        <taxon>Bacilli</taxon>
        <taxon>Lactobacillales</taxon>
        <taxon>Lactobacillaceae</taxon>
        <taxon>Lactobacillus</taxon>
    </lineage>
</organism>
<dbReference type="GO" id="GO:0050485">
    <property type="term" value="F:oxidoreductase activity, acting on X-H and Y-H to form an X-Y bond, with a disulfide as acceptor"/>
    <property type="evidence" value="ECO:0007669"/>
    <property type="project" value="InterPro"/>
</dbReference>
<dbReference type="EMBL" id="CAKC01000077">
    <property type="protein sequence ID" value="CCI87583.1"/>
    <property type="molecule type" value="Genomic_DNA"/>
</dbReference>
<evidence type="ECO:0000256" key="2">
    <source>
        <dbReference type="ARBA" id="ARBA00023002"/>
    </source>
</evidence>
<dbReference type="NCBIfam" id="NF041545">
    <property type="entry name" value="GrdB_like_no_Se"/>
    <property type="match status" value="1"/>
</dbReference>
<keyword evidence="6" id="KW-1185">Reference proteome</keyword>
<dbReference type="RefSeq" id="WP_008473847.1">
    <property type="nucleotide sequence ID" value="NZ_AYZO01000038.1"/>
</dbReference>
<name>I7LGG0_9LACO</name>
<dbReference type="EMBL" id="AYZO01000038">
    <property type="protein sequence ID" value="KRN09855.1"/>
    <property type="molecule type" value="Genomic_DNA"/>
</dbReference>